<dbReference type="EMBL" id="CP015136">
    <property type="protein sequence ID" value="AMY09195.1"/>
    <property type="molecule type" value="Genomic_DNA"/>
</dbReference>
<dbReference type="AlphaFoldDB" id="A0A143PKW8"/>
<sequence length="101" mass="11267">MRHFSVRAWVSENDHELVKLEAEAIDNLRLGLGGLARLHKGARLSFLRRKVNGELWLPAVVSYNGSARVGLLVTLRRGGTSEFSGYRKYSVDTSEGVSRPK</sequence>
<organism evidence="1 2">
    <name type="scientific">Luteitalea pratensis</name>
    <dbReference type="NCBI Taxonomy" id="1855912"/>
    <lineage>
        <taxon>Bacteria</taxon>
        <taxon>Pseudomonadati</taxon>
        <taxon>Acidobacteriota</taxon>
        <taxon>Vicinamibacteria</taxon>
        <taxon>Vicinamibacterales</taxon>
        <taxon>Vicinamibacteraceae</taxon>
        <taxon>Luteitalea</taxon>
    </lineage>
</organism>
<protein>
    <submittedName>
        <fullName evidence="1">Uncharacterized protein</fullName>
    </submittedName>
</protein>
<dbReference type="OrthoDB" id="115424at2"/>
<keyword evidence="2" id="KW-1185">Reference proteome</keyword>
<gene>
    <name evidence="1" type="ORF">LuPra_02408</name>
</gene>
<dbReference type="KEGG" id="abac:LuPra_02408"/>
<proteinExistence type="predicted"/>
<name>A0A143PKW8_LUTPR</name>
<reference evidence="2" key="2">
    <citation type="submission" date="2016-04" db="EMBL/GenBank/DDBJ databases">
        <title>First Complete Genome Sequence of a Subdivision 6 Acidobacterium.</title>
        <authorList>
            <person name="Huang S."/>
            <person name="Vieira S."/>
            <person name="Bunk B."/>
            <person name="Riedel T."/>
            <person name="Sproeer C."/>
            <person name="Overmann J."/>
        </authorList>
    </citation>
    <scope>NUCLEOTIDE SEQUENCE [LARGE SCALE GENOMIC DNA]</scope>
    <source>
        <strain evidence="2">DSM 100886 HEG_-6_39</strain>
    </source>
</reference>
<evidence type="ECO:0000313" key="2">
    <source>
        <dbReference type="Proteomes" id="UP000076079"/>
    </source>
</evidence>
<reference evidence="1 2" key="1">
    <citation type="journal article" date="2016" name="Genome Announc.">
        <title>First Complete Genome Sequence of a Subdivision 6 Acidobacterium Strain.</title>
        <authorList>
            <person name="Huang S."/>
            <person name="Vieira S."/>
            <person name="Bunk B."/>
            <person name="Riedel T."/>
            <person name="Sproer C."/>
            <person name="Overmann J."/>
        </authorList>
    </citation>
    <scope>NUCLEOTIDE SEQUENCE [LARGE SCALE GENOMIC DNA]</scope>
    <source>
        <strain evidence="2">DSM 100886 HEG_-6_39</strain>
    </source>
</reference>
<accession>A0A143PKW8</accession>
<dbReference type="Proteomes" id="UP000076079">
    <property type="component" value="Chromosome"/>
</dbReference>
<evidence type="ECO:0000313" key="1">
    <source>
        <dbReference type="EMBL" id="AMY09195.1"/>
    </source>
</evidence>
<dbReference type="RefSeq" id="WP_110170960.1">
    <property type="nucleotide sequence ID" value="NZ_CP015136.1"/>
</dbReference>